<evidence type="ECO:0000313" key="1">
    <source>
        <dbReference type="EMBL" id="CEJ74255.1"/>
    </source>
</evidence>
<dbReference type="RefSeq" id="WP_021125801.1">
    <property type="nucleotide sequence ID" value="NZ_CDNJ01000003.1"/>
</dbReference>
<dbReference type="SUPFAM" id="SSF47413">
    <property type="entry name" value="lambda repressor-like DNA-binding domains"/>
    <property type="match status" value="1"/>
</dbReference>
<dbReference type="Proteomes" id="UP000032811">
    <property type="component" value="Chromosome 1"/>
</dbReference>
<keyword evidence="2" id="KW-1185">Reference proteome</keyword>
<gene>
    <name evidence="1" type="ORF">ATCC9714_21431</name>
</gene>
<proteinExistence type="predicted"/>
<dbReference type="EMBL" id="LN679998">
    <property type="protein sequence ID" value="CEJ74255.1"/>
    <property type="molecule type" value="Genomic_DNA"/>
</dbReference>
<dbReference type="GeneID" id="97537978"/>
<dbReference type="InterPro" id="IPR010982">
    <property type="entry name" value="Lambda_DNA-bd_dom_sf"/>
</dbReference>
<reference evidence="1 2" key="1">
    <citation type="submission" date="2014-11" db="EMBL/GenBank/DDBJ databases">
        <authorList>
            <person name="Aslett M.A."/>
            <person name="De Silva N."/>
        </authorList>
    </citation>
    <scope>NUCLEOTIDE SEQUENCE [LARGE SCALE GENOMIC DNA]</scope>
    <source>
        <strain evidence="1 2">ATCC9714</strain>
    </source>
</reference>
<evidence type="ECO:0000313" key="2">
    <source>
        <dbReference type="Proteomes" id="UP000032811"/>
    </source>
</evidence>
<name>A0ABP1XU43_PARSO</name>
<protein>
    <submittedName>
        <fullName evidence="1">Uncharacterized protein</fullName>
    </submittedName>
</protein>
<dbReference type="Gene3D" id="1.10.260.40">
    <property type="entry name" value="lambda repressor-like DNA-binding domains"/>
    <property type="match status" value="1"/>
</dbReference>
<accession>A0ABP1XU43</accession>
<organism evidence="1 2">
    <name type="scientific">Paraclostridium sordellii</name>
    <name type="common">Clostridium sordellii</name>
    <dbReference type="NCBI Taxonomy" id="1505"/>
    <lineage>
        <taxon>Bacteria</taxon>
        <taxon>Bacillati</taxon>
        <taxon>Bacillota</taxon>
        <taxon>Clostridia</taxon>
        <taxon>Peptostreptococcales</taxon>
        <taxon>Peptostreptococcaceae</taxon>
        <taxon>Paraclostridium</taxon>
    </lineage>
</organism>
<sequence length="70" mass="8185">MAHMNLKAEMTRNNIHIAEIANHLGITERTLRNKINGVTDFTWQEACKIQRGLFPKLSKDYLFKLDKNDK</sequence>